<dbReference type="GO" id="GO:0016020">
    <property type="term" value="C:membrane"/>
    <property type="evidence" value="ECO:0007669"/>
    <property type="project" value="InterPro"/>
</dbReference>
<reference evidence="12 13" key="1">
    <citation type="journal article" date="2017" name="Genome Med.">
        <title>A novel Ruminococcus gnavus clade enriched in inflammatory bowel disease patients.</title>
        <authorList>
            <person name="Hall A.B."/>
            <person name="Yassour M."/>
            <person name="Sauk J."/>
            <person name="Garner A."/>
            <person name="Jiang X."/>
            <person name="Arthur T."/>
            <person name="Lagoudas G.K."/>
            <person name="Vatanen T."/>
            <person name="Fornelos N."/>
            <person name="Wilson R."/>
            <person name="Bertha M."/>
            <person name="Cohen M."/>
            <person name="Garber J."/>
            <person name="Khalili H."/>
            <person name="Gevers D."/>
            <person name="Ananthakrishnan A.N."/>
            <person name="Kugathasan S."/>
            <person name="Lander E.S."/>
            <person name="Blainey P."/>
            <person name="Vlamakis H."/>
            <person name="Xavier R.J."/>
            <person name="Huttenhower C."/>
        </authorList>
    </citation>
    <scope>NUCLEOTIDE SEQUENCE [LARGE SCALE GENOMIC DNA]</scope>
    <source>
        <strain evidence="12 13">RJX1118</strain>
    </source>
</reference>
<evidence type="ECO:0000256" key="3">
    <source>
        <dbReference type="ARBA" id="ARBA00022553"/>
    </source>
</evidence>
<comment type="caution">
    <text evidence="12">The sequence shown here is derived from an EMBL/GenBank/DDBJ whole genome shotgun (WGS) entry which is preliminary data.</text>
</comment>
<keyword evidence="6 12" id="KW-0418">Kinase</keyword>
<dbReference type="Pfam" id="PF07730">
    <property type="entry name" value="HisKA_3"/>
    <property type="match status" value="1"/>
</dbReference>
<keyword evidence="8" id="KW-0902">Two-component regulatory system</keyword>
<evidence type="ECO:0000259" key="11">
    <source>
        <dbReference type="Pfam" id="PF07730"/>
    </source>
</evidence>
<comment type="catalytic activity">
    <reaction evidence="1">
        <text>ATP + protein L-histidine = ADP + protein N-phospho-L-histidine.</text>
        <dbReference type="EC" id="2.7.13.3"/>
    </reaction>
</comment>
<feature type="transmembrane region" description="Helical" evidence="9">
    <location>
        <begin position="25"/>
        <end position="44"/>
    </location>
</feature>
<dbReference type="EMBL" id="NIHM01000008">
    <property type="protein sequence ID" value="PLT55505.1"/>
    <property type="molecule type" value="Genomic_DNA"/>
</dbReference>
<organism evidence="12 13">
    <name type="scientific">Mediterraneibacter gnavus</name>
    <name type="common">Ruminococcus gnavus</name>
    <dbReference type="NCBI Taxonomy" id="33038"/>
    <lineage>
        <taxon>Bacteria</taxon>
        <taxon>Bacillati</taxon>
        <taxon>Bacillota</taxon>
        <taxon>Clostridia</taxon>
        <taxon>Lachnospirales</taxon>
        <taxon>Lachnospiraceae</taxon>
        <taxon>Mediterraneibacter</taxon>
    </lineage>
</organism>
<sequence>MRHLENTGLFILSGFFFLFFRKLDYFFVCAFLLCLCLCCTSYFSRSKRLHLVLCTAFIASAFLIPKMFLFFPAVFYVLLLDQYHVPALTCSVLYFYGILSDGEQIPLFSFWGIFLFLLAFCLQNRTEAAECLEQSLMKLRDDSTEKNLLLEEKNRMLVEKQDYEIYAATLKERNRIAREIHDNVGHLLSRSILITGAAKAINASDALSPVLNDLDHSLNQAMTSIRTSVHDLHDESLNLKEAAESLTSDFTFCPVTLNYDMGFEVPREIKYCFISIVKEALSNVARHSNATLVQITMREHPALYQLCIEDNGTLEEGLSLSENNREALFSSRGIGLSNMNDRLKILNGNLQITIQKGFRLFITIPKEQEY</sequence>
<evidence type="ECO:0000259" key="10">
    <source>
        <dbReference type="Pfam" id="PF02518"/>
    </source>
</evidence>
<dbReference type="PANTHER" id="PTHR24421">
    <property type="entry name" value="NITRATE/NITRITE SENSOR PROTEIN NARX-RELATED"/>
    <property type="match status" value="1"/>
</dbReference>
<dbReference type="InterPro" id="IPR050482">
    <property type="entry name" value="Sensor_HK_TwoCompSys"/>
</dbReference>
<dbReference type="InterPro" id="IPR036890">
    <property type="entry name" value="HATPase_C_sf"/>
</dbReference>
<dbReference type="GO" id="GO:0005524">
    <property type="term" value="F:ATP binding"/>
    <property type="evidence" value="ECO:0007669"/>
    <property type="project" value="UniProtKB-KW"/>
</dbReference>
<keyword evidence="9" id="KW-0812">Transmembrane</keyword>
<dbReference type="Gene3D" id="3.30.565.10">
    <property type="entry name" value="Histidine kinase-like ATPase, C-terminal domain"/>
    <property type="match status" value="1"/>
</dbReference>
<feature type="transmembrane region" description="Helical" evidence="9">
    <location>
        <begin position="51"/>
        <end position="79"/>
    </location>
</feature>
<dbReference type="GO" id="GO:0046983">
    <property type="term" value="F:protein dimerization activity"/>
    <property type="evidence" value="ECO:0007669"/>
    <property type="project" value="InterPro"/>
</dbReference>
<evidence type="ECO:0000256" key="8">
    <source>
        <dbReference type="ARBA" id="ARBA00023012"/>
    </source>
</evidence>
<keyword evidence="7" id="KW-0067">ATP-binding</keyword>
<evidence type="ECO:0000256" key="1">
    <source>
        <dbReference type="ARBA" id="ARBA00000085"/>
    </source>
</evidence>
<name>A0A2N5NIM0_MEDGN</name>
<dbReference type="PANTHER" id="PTHR24421:SF10">
    <property type="entry name" value="NITRATE_NITRITE SENSOR PROTEIN NARQ"/>
    <property type="match status" value="1"/>
</dbReference>
<dbReference type="CDD" id="cd16917">
    <property type="entry name" value="HATPase_UhpB-NarQ-NarX-like"/>
    <property type="match status" value="1"/>
</dbReference>
<feature type="domain" description="Histidine kinase/HSP90-like ATPase" evidence="10">
    <location>
        <begin position="275"/>
        <end position="367"/>
    </location>
</feature>
<evidence type="ECO:0000313" key="12">
    <source>
        <dbReference type="EMBL" id="PLT55505.1"/>
    </source>
</evidence>
<dbReference type="GO" id="GO:0000155">
    <property type="term" value="F:phosphorelay sensor kinase activity"/>
    <property type="evidence" value="ECO:0007669"/>
    <property type="project" value="InterPro"/>
</dbReference>
<proteinExistence type="predicted"/>
<evidence type="ECO:0000256" key="6">
    <source>
        <dbReference type="ARBA" id="ARBA00022777"/>
    </source>
</evidence>
<evidence type="ECO:0000313" key="13">
    <source>
        <dbReference type="Proteomes" id="UP000234849"/>
    </source>
</evidence>
<dbReference type="InterPro" id="IPR003594">
    <property type="entry name" value="HATPase_dom"/>
</dbReference>
<evidence type="ECO:0000256" key="5">
    <source>
        <dbReference type="ARBA" id="ARBA00022741"/>
    </source>
</evidence>
<dbReference type="Proteomes" id="UP000234849">
    <property type="component" value="Unassembled WGS sequence"/>
</dbReference>
<evidence type="ECO:0000256" key="2">
    <source>
        <dbReference type="ARBA" id="ARBA00012438"/>
    </source>
</evidence>
<dbReference type="SUPFAM" id="SSF55874">
    <property type="entry name" value="ATPase domain of HSP90 chaperone/DNA topoisomerase II/histidine kinase"/>
    <property type="match status" value="1"/>
</dbReference>
<keyword evidence="3" id="KW-0597">Phosphoprotein</keyword>
<dbReference type="EC" id="2.7.13.3" evidence="2"/>
<keyword evidence="4" id="KW-0808">Transferase</keyword>
<evidence type="ECO:0000256" key="7">
    <source>
        <dbReference type="ARBA" id="ARBA00022840"/>
    </source>
</evidence>
<feature type="transmembrane region" description="Helical" evidence="9">
    <location>
        <begin position="105"/>
        <end position="122"/>
    </location>
</feature>
<dbReference type="Gene3D" id="1.20.5.1930">
    <property type="match status" value="1"/>
</dbReference>
<evidence type="ECO:0000256" key="9">
    <source>
        <dbReference type="SAM" id="Phobius"/>
    </source>
</evidence>
<keyword evidence="9" id="KW-1133">Transmembrane helix</keyword>
<keyword evidence="5" id="KW-0547">Nucleotide-binding</keyword>
<dbReference type="InterPro" id="IPR011712">
    <property type="entry name" value="Sig_transdc_His_kin_sub3_dim/P"/>
</dbReference>
<keyword evidence="9" id="KW-0472">Membrane</keyword>
<gene>
    <name evidence="12" type="ORF">CDL18_07200</name>
</gene>
<dbReference type="Pfam" id="PF02518">
    <property type="entry name" value="HATPase_c"/>
    <property type="match status" value="1"/>
</dbReference>
<accession>A0A2N5NIM0</accession>
<dbReference type="AlphaFoldDB" id="A0A2N5NIM0"/>
<evidence type="ECO:0000256" key="4">
    <source>
        <dbReference type="ARBA" id="ARBA00022679"/>
    </source>
</evidence>
<feature type="domain" description="Signal transduction histidine kinase subgroup 3 dimerisation and phosphoacceptor" evidence="11">
    <location>
        <begin position="172"/>
        <end position="236"/>
    </location>
</feature>
<protein>
    <recommendedName>
        <fullName evidence="2">histidine kinase</fullName>
        <ecNumber evidence="2">2.7.13.3</ecNumber>
    </recommendedName>
</protein>